<dbReference type="Proteomes" id="UP000639772">
    <property type="component" value="Unassembled WGS sequence"/>
</dbReference>
<evidence type="ECO:0000313" key="3">
    <source>
        <dbReference type="EMBL" id="KAG0486890.1"/>
    </source>
</evidence>
<sequence length="89" mass="9556">MEEGRDPSKPTTIKKPTRARCRQSATDAEAAKATELSILLNSARGGRRQKNSSRSVLLCVLSVLFLFLCSPAGLPAGLCTLCTLCSYQP</sequence>
<keyword evidence="2" id="KW-1133">Transmembrane helix</keyword>
<evidence type="ECO:0000313" key="4">
    <source>
        <dbReference type="Proteomes" id="UP000639772"/>
    </source>
</evidence>
<proteinExistence type="predicted"/>
<gene>
    <name evidence="3" type="ORF">HPP92_008985</name>
</gene>
<dbReference type="AlphaFoldDB" id="A0A835R7D2"/>
<accession>A0A835R7D2</accession>
<keyword evidence="2" id="KW-0472">Membrane</keyword>
<protein>
    <submittedName>
        <fullName evidence="3">Uncharacterized protein</fullName>
    </submittedName>
</protein>
<name>A0A835R7D2_VANPL</name>
<evidence type="ECO:0000256" key="2">
    <source>
        <dbReference type="SAM" id="Phobius"/>
    </source>
</evidence>
<dbReference type="EMBL" id="JADCNM010000004">
    <property type="protein sequence ID" value="KAG0486890.1"/>
    <property type="molecule type" value="Genomic_DNA"/>
</dbReference>
<feature type="region of interest" description="Disordered" evidence="1">
    <location>
        <begin position="1"/>
        <end position="28"/>
    </location>
</feature>
<organism evidence="3 4">
    <name type="scientific">Vanilla planifolia</name>
    <name type="common">Vanilla</name>
    <dbReference type="NCBI Taxonomy" id="51239"/>
    <lineage>
        <taxon>Eukaryota</taxon>
        <taxon>Viridiplantae</taxon>
        <taxon>Streptophyta</taxon>
        <taxon>Embryophyta</taxon>
        <taxon>Tracheophyta</taxon>
        <taxon>Spermatophyta</taxon>
        <taxon>Magnoliopsida</taxon>
        <taxon>Liliopsida</taxon>
        <taxon>Asparagales</taxon>
        <taxon>Orchidaceae</taxon>
        <taxon>Vanilloideae</taxon>
        <taxon>Vanilleae</taxon>
        <taxon>Vanilla</taxon>
    </lineage>
</organism>
<keyword evidence="2" id="KW-0812">Transmembrane</keyword>
<evidence type="ECO:0000256" key="1">
    <source>
        <dbReference type="SAM" id="MobiDB-lite"/>
    </source>
</evidence>
<reference evidence="3 4" key="1">
    <citation type="journal article" date="2020" name="Nat. Food">
        <title>A phased Vanilla planifolia genome enables genetic improvement of flavour and production.</title>
        <authorList>
            <person name="Hasing T."/>
            <person name="Tang H."/>
            <person name="Brym M."/>
            <person name="Khazi F."/>
            <person name="Huang T."/>
            <person name="Chambers A.H."/>
        </authorList>
    </citation>
    <scope>NUCLEOTIDE SEQUENCE [LARGE SCALE GENOMIC DNA]</scope>
    <source>
        <tissue evidence="3">Leaf</tissue>
    </source>
</reference>
<comment type="caution">
    <text evidence="3">The sequence shown here is derived from an EMBL/GenBank/DDBJ whole genome shotgun (WGS) entry which is preliminary data.</text>
</comment>
<feature type="transmembrane region" description="Helical" evidence="2">
    <location>
        <begin position="56"/>
        <end position="78"/>
    </location>
</feature>